<keyword evidence="9" id="KW-0413">Isomerase</keyword>
<dbReference type="PANTHER" id="PTHR30153:SF2">
    <property type="entry name" value="REPLICATIVE DNA HELICASE"/>
    <property type="match status" value="1"/>
</dbReference>
<dbReference type="GO" id="GO:0005829">
    <property type="term" value="C:cytosol"/>
    <property type="evidence" value="ECO:0007669"/>
    <property type="project" value="TreeGrafter"/>
</dbReference>
<dbReference type="SUPFAM" id="SSF48024">
    <property type="entry name" value="N-terminal domain of DnaB helicase"/>
    <property type="match status" value="1"/>
</dbReference>
<comment type="catalytic activity">
    <reaction evidence="10 12">
        <text>ATP + H2O = ADP + phosphate + H(+)</text>
        <dbReference type="Rhea" id="RHEA:13065"/>
        <dbReference type="ChEBI" id="CHEBI:15377"/>
        <dbReference type="ChEBI" id="CHEBI:15378"/>
        <dbReference type="ChEBI" id="CHEBI:30616"/>
        <dbReference type="ChEBI" id="CHEBI:43474"/>
        <dbReference type="ChEBI" id="CHEBI:456216"/>
        <dbReference type="EC" id="5.6.2.3"/>
    </reaction>
</comment>
<dbReference type="Proteomes" id="UP000480275">
    <property type="component" value="Unassembled WGS sequence"/>
</dbReference>
<dbReference type="GO" id="GO:0006269">
    <property type="term" value="P:DNA replication, synthesis of primer"/>
    <property type="evidence" value="ECO:0007669"/>
    <property type="project" value="UniProtKB-UniRule"/>
</dbReference>
<dbReference type="InterPro" id="IPR007692">
    <property type="entry name" value="DNA_helicase_DnaB"/>
</dbReference>
<dbReference type="Gene3D" id="3.40.50.300">
    <property type="entry name" value="P-loop containing nucleotide triphosphate hydrolases"/>
    <property type="match status" value="1"/>
</dbReference>
<keyword evidence="6 12" id="KW-0347">Helicase</keyword>
<evidence type="ECO:0000313" key="14">
    <source>
        <dbReference type="EMBL" id="MQY52114.1"/>
    </source>
</evidence>
<dbReference type="InterPro" id="IPR036185">
    <property type="entry name" value="DNA_heli_DnaB-like_N_sf"/>
</dbReference>
<organism evidence="14 15">
    <name type="scientific">Rhodocyclus tenuis</name>
    <name type="common">Rhodospirillum tenue</name>
    <dbReference type="NCBI Taxonomy" id="1066"/>
    <lineage>
        <taxon>Bacteria</taxon>
        <taxon>Pseudomonadati</taxon>
        <taxon>Pseudomonadota</taxon>
        <taxon>Betaproteobacteria</taxon>
        <taxon>Rhodocyclales</taxon>
        <taxon>Rhodocyclaceae</taxon>
        <taxon>Rhodocyclus</taxon>
    </lineage>
</organism>
<accession>A0A6L5JZP1</accession>
<keyword evidence="5 12" id="KW-0378">Hydrolase</keyword>
<sequence>MNAPAKQLRLPPHSIDAEQSVLGGLLLDNSAWDRIADLLSEGDFYRDEHRRIWRQISMLLENGKPVDAVTVAEALERAGQGEQTGGLAYLGDLAANTPSAANIRRYAEIVRERRVRRDVLAMGRQVAELAESAGSTTAELLEQVTGLVMGLADTKHAGKEPKTISELLPGVLDALDQRAEKGGQISGLPTGFRDLDKLTNGLHPGDLVIVAGRPSMGKTTMAVNIAENVAMAGGTAFVASLEMGADQLAERSMARFGSISTTALRSGQIDDEDYNRISASLAKLYEKRLVISDDPYLSHVSRVRLAARKVRQRFDSLDLIVIDYLQLMRGDGNTKNEELGGITRALKLLAREISCPIVLLSQLSRKVEERPNKRPVMSDLRDSGSIEQDADVVLMCYRDDYYNPQTHLKGYAEILIRKQRLGPLGEIPLVFQGEFSRFCDADRREFAEAAARASEAQKPRFQRRGFDE</sequence>
<dbReference type="InterPro" id="IPR003593">
    <property type="entry name" value="AAA+_ATPase"/>
</dbReference>
<evidence type="ECO:0000256" key="6">
    <source>
        <dbReference type="ARBA" id="ARBA00022806"/>
    </source>
</evidence>
<keyword evidence="8 12" id="KW-0238">DNA-binding</keyword>
<evidence type="ECO:0000256" key="11">
    <source>
        <dbReference type="NCBIfam" id="TIGR00665"/>
    </source>
</evidence>
<dbReference type="InterPro" id="IPR027417">
    <property type="entry name" value="P-loop_NTPase"/>
</dbReference>
<evidence type="ECO:0000256" key="2">
    <source>
        <dbReference type="ARBA" id="ARBA00022515"/>
    </source>
</evidence>
<comment type="similarity">
    <text evidence="1 12">Belongs to the helicase family. DnaB subfamily.</text>
</comment>
<dbReference type="Gene3D" id="1.10.860.10">
    <property type="entry name" value="DNAb Helicase, Chain A"/>
    <property type="match status" value="1"/>
</dbReference>
<reference evidence="14 15" key="1">
    <citation type="submission" date="2019-10" db="EMBL/GenBank/DDBJ databases">
        <title>Whole-genome sequence of the purple nonsulfur photosynthetic bacterium Rhodocyclus tenuis.</title>
        <authorList>
            <person name="Kyndt J.A."/>
            <person name="Meyer T.E."/>
        </authorList>
    </citation>
    <scope>NUCLEOTIDE SEQUENCE [LARGE SCALE GENOMIC DNA]</scope>
    <source>
        <strain evidence="14 15">DSM 110</strain>
    </source>
</reference>
<keyword evidence="7 12" id="KW-0067">ATP-binding</keyword>
<dbReference type="InterPro" id="IPR007694">
    <property type="entry name" value="DNA_helicase_DnaB-like_C"/>
</dbReference>
<dbReference type="SMART" id="SM00382">
    <property type="entry name" value="AAA"/>
    <property type="match status" value="1"/>
</dbReference>
<name>A0A6L5JZP1_RHOTE</name>
<keyword evidence="3 12" id="KW-0235">DNA replication</keyword>
<feature type="domain" description="SF4 helicase" evidence="13">
    <location>
        <begin position="181"/>
        <end position="445"/>
    </location>
</feature>
<evidence type="ECO:0000256" key="8">
    <source>
        <dbReference type="ARBA" id="ARBA00023125"/>
    </source>
</evidence>
<dbReference type="GO" id="GO:0016787">
    <property type="term" value="F:hydrolase activity"/>
    <property type="evidence" value="ECO:0007669"/>
    <property type="project" value="UniProtKB-KW"/>
</dbReference>
<protein>
    <recommendedName>
        <fullName evidence="11 12">Replicative DNA helicase</fullName>
        <ecNumber evidence="11 12">5.6.2.3</ecNumber>
    </recommendedName>
</protein>
<evidence type="ECO:0000256" key="9">
    <source>
        <dbReference type="ARBA" id="ARBA00023235"/>
    </source>
</evidence>
<evidence type="ECO:0000256" key="3">
    <source>
        <dbReference type="ARBA" id="ARBA00022705"/>
    </source>
</evidence>
<dbReference type="NCBIfam" id="TIGR00665">
    <property type="entry name" value="DnaB"/>
    <property type="match status" value="1"/>
</dbReference>
<dbReference type="EMBL" id="WIXJ01000007">
    <property type="protein sequence ID" value="MQY52114.1"/>
    <property type="molecule type" value="Genomic_DNA"/>
</dbReference>
<dbReference type="InterPro" id="IPR007693">
    <property type="entry name" value="DNA_helicase_DnaB-like_N"/>
</dbReference>
<evidence type="ECO:0000256" key="1">
    <source>
        <dbReference type="ARBA" id="ARBA00008428"/>
    </source>
</evidence>
<dbReference type="EC" id="5.6.2.3" evidence="11 12"/>
<dbReference type="GO" id="GO:0005524">
    <property type="term" value="F:ATP binding"/>
    <property type="evidence" value="ECO:0007669"/>
    <property type="project" value="UniProtKB-UniRule"/>
</dbReference>
<evidence type="ECO:0000313" key="15">
    <source>
        <dbReference type="Proteomes" id="UP000480275"/>
    </source>
</evidence>
<keyword evidence="2 12" id="KW-0639">Primosome</keyword>
<comment type="function">
    <text evidence="12">The main replicative DNA helicase, it participates in initiation and elongation during chromosome replication. Travels ahead of the DNA replisome, separating dsDNA into templates for DNA synthesis. A processive ATP-dependent 5'-3' DNA helicase it has DNA-dependent ATPase activity.</text>
</comment>
<keyword evidence="4 12" id="KW-0547">Nucleotide-binding</keyword>
<gene>
    <name evidence="14" type="primary">dnaB</name>
    <name evidence="14" type="ORF">GHK24_10050</name>
</gene>
<evidence type="ECO:0000256" key="4">
    <source>
        <dbReference type="ARBA" id="ARBA00022741"/>
    </source>
</evidence>
<dbReference type="AlphaFoldDB" id="A0A6L5JZP1"/>
<evidence type="ECO:0000256" key="12">
    <source>
        <dbReference type="RuleBase" id="RU362085"/>
    </source>
</evidence>
<dbReference type="Pfam" id="PF03796">
    <property type="entry name" value="DnaB_C"/>
    <property type="match status" value="1"/>
</dbReference>
<dbReference type="CDD" id="cd00984">
    <property type="entry name" value="DnaB_C"/>
    <property type="match status" value="1"/>
</dbReference>
<dbReference type="PROSITE" id="PS51199">
    <property type="entry name" value="SF4_HELICASE"/>
    <property type="match status" value="1"/>
</dbReference>
<dbReference type="SUPFAM" id="SSF52540">
    <property type="entry name" value="P-loop containing nucleoside triphosphate hydrolases"/>
    <property type="match status" value="1"/>
</dbReference>
<dbReference type="GO" id="GO:0043139">
    <property type="term" value="F:5'-3' DNA helicase activity"/>
    <property type="evidence" value="ECO:0007669"/>
    <property type="project" value="UniProtKB-EC"/>
</dbReference>
<dbReference type="GO" id="GO:0003677">
    <property type="term" value="F:DNA binding"/>
    <property type="evidence" value="ECO:0007669"/>
    <property type="project" value="UniProtKB-UniRule"/>
</dbReference>
<dbReference type="GO" id="GO:1990077">
    <property type="term" value="C:primosome complex"/>
    <property type="evidence" value="ECO:0007669"/>
    <property type="project" value="UniProtKB-UniRule"/>
</dbReference>
<dbReference type="InterPro" id="IPR016136">
    <property type="entry name" value="DNA_helicase_N/primase_C"/>
</dbReference>
<dbReference type="Pfam" id="PF00772">
    <property type="entry name" value="DnaB"/>
    <property type="match status" value="1"/>
</dbReference>
<dbReference type="PANTHER" id="PTHR30153">
    <property type="entry name" value="REPLICATIVE DNA HELICASE DNAB"/>
    <property type="match status" value="1"/>
</dbReference>
<evidence type="ECO:0000256" key="7">
    <source>
        <dbReference type="ARBA" id="ARBA00022840"/>
    </source>
</evidence>
<evidence type="ECO:0000256" key="10">
    <source>
        <dbReference type="ARBA" id="ARBA00048954"/>
    </source>
</evidence>
<evidence type="ECO:0000259" key="13">
    <source>
        <dbReference type="PROSITE" id="PS51199"/>
    </source>
</evidence>
<proteinExistence type="inferred from homology"/>
<evidence type="ECO:0000256" key="5">
    <source>
        <dbReference type="ARBA" id="ARBA00022801"/>
    </source>
</evidence>
<dbReference type="OrthoDB" id="9773982at2"/>
<comment type="caution">
    <text evidence="14">The sequence shown here is derived from an EMBL/GenBank/DDBJ whole genome shotgun (WGS) entry which is preliminary data.</text>
</comment>